<reference evidence="2 3" key="1">
    <citation type="submission" date="2024-09" db="EMBL/GenBank/DDBJ databases">
        <authorList>
            <person name="Sun Q."/>
            <person name="Mori K."/>
        </authorList>
    </citation>
    <scope>NUCLEOTIDE SEQUENCE [LARGE SCALE GENOMIC DNA]</scope>
    <source>
        <strain evidence="2 3">CCM 7792</strain>
    </source>
</reference>
<protein>
    <submittedName>
        <fullName evidence="2">S41 family peptidase</fullName>
    </submittedName>
</protein>
<proteinExistence type="predicted"/>
<gene>
    <name evidence="2" type="ORF">ACFFJK_00920</name>
</gene>
<dbReference type="RefSeq" id="WP_379677186.1">
    <property type="nucleotide sequence ID" value="NZ_JBHLWP010000001.1"/>
</dbReference>
<organism evidence="2 3">
    <name type="scientific">Massilia consociata</name>
    <dbReference type="NCBI Taxonomy" id="760117"/>
    <lineage>
        <taxon>Bacteria</taxon>
        <taxon>Pseudomonadati</taxon>
        <taxon>Pseudomonadota</taxon>
        <taxon>Betaproteobacteria</taxon>
        <taxon>Burkholderiales</taxon>
        <taxon>Oxalobacteraceae</taxon>
        <taxon>Telluria group</taxon>
        <taxon>Massilia</taxon>
    </lineage>
</organism>
<dbReference type="SUPFAM" id="SSF52096">
    <property type="entry name" value="ClpP/crotonase"/>
    <property type="match status" value="1"/>
</dbReference>
<dbReference type="InterPro" id="IPR029045">
    <property type="entry name" value="ClpP/crotonase-like_dom_sf"/>
</dbReference>
<name>A0ABV6FA82_9BURK</name>
<dbReference type="InterPro" id="IPR005151">
    <property type="entry name" value="Tail-specific_protease"/>
</dbReference>
<comment type="caution">
    <text evidence="2">The sequence shown here is derived from an EMBL/GenBank/DDBJ whole genome shotgun (WGS) entry which is preliminary data.</text>
</comment>
<dbReference type="EMBL" id="JBHLWP010000001">
    <property type="protein sequence ID" value="MFC0250437.1"/>
    <property type="molecule type" value="Genomic_DNA"/>
</dbReference>
<accession>A0ABV6FA82</accession>
<keyword evidence="3" id="KW-1185">Reference proteome</keyword>
<dbReference type="Pfam" id="PF03572">
    <property type="entry name" value="Peptidase_S41"/>
    <property type="match status" value="1"/>
</dbReference>
<dbReference type="Proteomes" id="UP001589773">
    <property type="component" value="Unassembled WGS sequence"/>
</dbReference>
<dbReference type="Gene3D" id="3.90.226.10">
    <property type="entry name" value="2-enoyl-CoA Hydratase, Chain A, domain 1"/>
    <property type="match status" value="1"/>
</dbReference>
<evidence type="ECO:0000313" key="2">
    <source>
        <dbReference type="EMBL" id="MFC0250437.1"/>
    </source>
</evidence>
<sequence length="369" mass="39488">MTIDRRRSMVRDAQGSAKRWAKRTAALATAAACAMAGAAPPPADPIPAAQARQIAARIVDLVETRGLPPREPQAYAQAKRAVTAIVENDGEAVDRRTLYARVKVMLDTLDADGHSFIMTPVVRKYQNKRPMAGMEAPRFALVETAAGKVLHWTPPQTVDGATEARAAYLKGFIDDASALPGFEETCALVVDLSAQHGGNAWPPLIAMRPLFSTTNSGAFVDRDGKRTRFVHPPSLEDMQRQLTGGTANPLSRFAGLPLAVVVDRFTSSAGEMLLVALLGEGGRTRSFGRTSQGMTTANRTYTLDDGSYFMLSEKRYAVGNAAPIRGGIVPQQAATADEPRSAIVLRAAQWAASESPLCKAQRTSTAALK</sequence>
<evidence type="ECO:0000313" key="3">
    <source>
        <dbReference type="Proteomes" id="UP001589773"/>
    </source>
</evidence>
<evidence type="ECO:0000259" key="1">
    <source>
        <dbReference type="Pfam" id="PF03572"/>
    </source>
</evidence>
<feature type="domain" description="Tail specific protease" evidence="1">
    <location>
        <begin position="178"/>
        <end position="330"/>
    </location>
</feature>